<dbReference type="Proteomes" id="UP001055115">
    <property type="component" value="Unassembled WGS sequence"/>
</dbReference>
<comment type="caution">
    <text evidence="1">The sequence shown here is derived from an EMBL/GenBank/DDBJ whole genome shotgun (WGS) entry which is preliminary data.</text>
</comment>
<accession>A0AA37PCS8</accession>
<protein>
    <recommendedName>
        <fullName evidence="3">AT hook domain-containing protein family protein</fullName>
    </recommendedName>
</protein>
<name>A0AA37PCS8_9PEZI</name>
<dbReference type="Pfam" id="PF13365">
    <property type="entry name" value="Trypsin_2"/>
    <property type="match status" value="1"/>
</dbReference>
<dbReference type="Gene3D" id="2.40.10.120">
    <property type="match status" value="1"/>
</dbReference>
<gene>
    <name evidence="1" type="ORF">ColSpa_10039</name>
</gene>
<dbReference type="RefSeq" id="XP_049132208.1">
    <property type="nucleotide sequence ID" value="XM_049276251.1"/>
</dbReference>
<evidence type="ECO:0000313" key="1">
    <source>
        <dbReference type="EMBL" id="GKT49858.1"/>
    </source>
</evidence>
<dbReference type="EMBL" id="BQXU01000032">
    <property type="protein sequence ID" value="GKT49858.1"/>
    <property type="molecule type" value="Genomic_DNA"/>
</dbReference>
<evidence type="ECO:0008006" key="3">
    <source>
        <dbReference type="Google" id="ProtNLM"/>
    </source>
</evidence>
<organism evidence="1 2">
    <name type="scientific">Colletotrichum spaethianum</name>
    <dbReference type="NCBI Taxonomy" id="700344"/>
    <lineage>
        <taxon>Eukaryota</taxon>
        <taxon>Fungi</taxon>
        <taxon>Dikarya</taxon>
        <taxon>Ascomycota</taxon>
        <taxon>Pezizomycotina</taxon>
        <taxon>Sordariomycetes</taxon>
        <taxon>Hypocreomycetidae</taxon>
        <taxon>Glomerellales</taxon>
        <taxon>Glomerellaceae</taxon>
        <taxon>Colletotrichum</taxon>
        <taxon>Colletotrichum spaethianum species complex</taxon>
    </lineage>
</organism>
<dbReference type="GeneID" id="73330841"/>
<reference evidence="1 2" key="1">
    <citation type="submission" date="2022-03" db="EMBL/GenBank/DDBJ databases">
        <title>Genome data of Colletotrichum spp.</title>
        <authorList>
            <person name="Utami Y.D."/>
            <person name="Hiruma K."/>
        </authorList>
    </citation>
    <scope>NUCLEOTIDE SEQUENCE [LARGE SCALE GENOMIC DNA]</scope>
    <source>
        <strain evidence="1 2">MAFF 239500</strain>
    </source>
</reference>
<evidence type="ECO:0000313" key="2">
    <source>
        <dbReference type="Proteomes" id="UP001055115"/>
    </source>
</evidence>
<dbReference type="InterPro" id="IPR009003">
    <property type="entry name" value="Peptidase_S1_PA"/>
</dbReference>
<dbReference type="SUPFAM" id="SSF50494">
    <property type="entry name" value="Trypsin-like serine proteases"/>
    <property type="match status" value="1"/>
</dbReference>
<dbReference type="AlphaFoldDB" id="A0AA37PCS8"/>
<proteinExistence type="predicted"/>
<sequence>MERKGLAPSVMATLVFAQEEAGTAVCISPDGILLTCSHCIAETADEFDSFRSHWLLFASGQVVEARPLAWDAKRDLALLKIVAAQPAPSLSSTIATSPPMFPFITPSPTPPPLQTRLICVGHPGSEDLEAASPGTRTDYDVLHLSTGTFRGCAEGQDLQDNSEIGALMHTCWTYWGHSGAPLIERRTGRLIGLHSSWDDETGMRRGVAWEAILGFLEENKRVME</sequence>
<keyword evidence="2" id="KW-1185">Reference proteome</keyword>